<dbReference type="AlphaFoldDB" id="A0AAV0CA23"/>
<dbReference type="Proteomes" id="UP001152523">
    <property type="component" value="Unassembled WGS sequence"/>
</dbReference>
<name>A0AAV0CA23_9ASTE</name>
<reference evidence="2" key="1">
    <citation type="submission" date="2022-07" db="EMBL/GenBank/DDBJ databases">
        <authorList>
            <person name="Macas J."/>
            <person name="Novak P."/>
            <person name="Neumann P."/>
        </authorList>
    </citation>
    <scope>NUCLEOTIDE SEQUENCE</scope>
</reference>
<keyword evidence="1" id="KW-0812">Transmembrane</keyword>
<evidence type="ECO:0000256" key="1">
    <source>
        <dbReference type="SAM" id="Phobius"/>
    </source>
</evidence>
<feature type="transmembrane region" description="Helical" evidence="1">
    <location>
        <begin position="12"/>
        <end position="31"/>
    </location>
</feature>
<accession>A0AAV0CA23</accession>
<dbReference type="EMBL" id="CAMAPF010000018">
    <property type="protein sequence ID" value="CAH9071244.1"/>
    <property type="molecule type" value="Genomic_DNA"/>
</dbReference>
<keyword evidence="1" id="KW-1133">Transmembrane helix</keyword>
<proteinExistence type="predicted"/>
<evidence type="ECO:0000313" key="3">
    <source>
        <dbReference type="Proteomes" id="UP001152523"/>
    </source>
</evidence>
<evidence type="ECO:0008006" key="4">
    <source>
        <dbReference type="Google" id="ProtNLM"/>
    </source>
</evidence>
<evidence type="ECO:0000313" key="2">
    <source>
        <dbReference type="EMBL" id="CAH9071244.1"/>
    </source>
</evidence>
<protein>
    <recommendedName>
        <fullName evidence="4">Transmembrane protein</fullName>
    </recommendedName>
</protein>
<organism evidence="2 3">
    <name type="scientific">Cuscuta epithymum</name>
    <dbReference type="NCBI Taxonomy" id="186058"/>
    <lineage>
        <taxon>Eukaryota</taxon>
        <taxon>Viridiplantae</taxon>
        <taxon>Streptophyta</taxon>
        <taxon>Embryophyta</taxon>
        <taxon>Tracheophyta</taxon>
        <taxon>Spermatophyta</taxon>
        <taxon>Magnoliopsida</taxon>
        <taxon>eudicotyledons</taxon>
        <taxon>Gunneridae</taxon>
        <taxon>Pentapetalae</taxon>
        <taxon>asterids</taxon>
        <taxon>lamiids</taxon>
        <taxon>Solanales</taxon>
        <taxon>Convolvulaceae</taxon>
        <taxon>Cuscuteae</taxon>
        <taxon>Cuscuta</taxon>
        <taxon>Cuscuta subgen. Cuscuta</taxon>
    </lineage>
</organism>
<gene>
    <name evidence="2" type="ORF">CEPIT_LOCUS3777</name>
</gene>
<comment type="caution">
    <text evidence="2">The sequence shown here is derived from an EMBL/GenBank/DDBJ whole genome shotgun (WGS) entry which is preliminary data.</text>
</comment>
<feature type="transmembrane region" description="Helical" evidence="1">
    <location>
        <begin position="51"/>
        <end position="75"/>
    </location>
</feature>
<sequence length="106" mass="11909">MQQLPTHRWTASPYRLAGSLVTAGPMFVAASPEKLLGLLPPSSPFSSFSSFFLLFFFLLLLFLRIFSFFFIFSSFPVARLESPPTSSPFYSFSNVTALLCTFVLVY</sequence>
<feature type="non-terminal residue" evidence="2">
    <location>
        <position position="106"/>
    </location>
</feature>
<keyword evidence="1" id="KW-0472">Membrane</keyword>
<keyword evidence="3" id="KW-1185">Reference proteome</keyword>